<comment type="caution">
    <text evidence="11">The sequence shown here is derived from an EMBL/GenBank/DDBJ whole genome shotgun (WGS) entry which is preliminary data.</text>
</comment>
<dbReference type="PROSITE" id="PS51257">
    <property type="entry name" value="PROKAR_LIPOPROTEIN"/>
    <property type="match status" value="1"/>
</dbReference>
<evidence type="ECO:0000256" key="8">
    <source>
        <dbReference type="PROSITE-ProRule" id="PRU01240"/>
    </source>
</evidence>
<sequence>MKRSALVGLALLLSSCTQSFEVDPKANTPITKNPTTISDPEEEDAGVVADFTAYQDVTFNQGLTTTLTSSPQFTVTNKPSWLTLDTNTGTMSGTPTTTGVTYDVTFTVTDSNNATETLGPYIFKVTGDTYKKYQWHLTNTGQSAFAGRSGTAGQDIHLTNTIASGLNGSGIKIAISDTGIQEAHPGLKNSLIAGASRNYLLDYSSTNWIGDSTPDTSEADNAHGTGVAGLAAERGWKGFGGRGVAPRASVAGFMFLPAQEDLFIKGRLTQALINQYQGDFDIFNFSWGDLQCELTEYDASYKYASQYGVTNARAGKGALYVKAAGNDFTGPLRDCVSSASSSAYFLGNSNFSEDSGSPYMIVVGALNAKGTSSSYSSPGANLWVSAPGGEFGYSTYSNSSSVALDPALLTTDFVGCNLGLKKGSNNTFDQGQSPNTNCEYTATMNGTSGASPIVSGAIALILQANPALSWRDVKHILASTSDQVAPTSINIPHPSSSGALAGVTYEPGWTTNDAGYRFHNWYGFGRINVDAAVTMAKTYTSSLGIFKQTNTTDSSSIAWKYDSGSIAATVTGGTAAGTTRTLNVTESYVIEGVQVKLNASSCIGNLGVELTSPKGTKSVIMNINSYLQDSSMNHTFLTNMFYGEDSQGTWTLKLIAAKSGCNTTWNSWQLNILGH</sequence>
<keyword evidence="12" id="KW-1185">Reference proteome</keyword>
<keyword evidence="4 8" id="KW-0378">Hydrolase</keyword>
<comment type="similarity">
    <text evidence="1">Belongs to the peptidase S8 family. Furin subfamily.</text>
</comment>
<dbReference type="InterPro" id="IPR015500">
    <property type="entry name" value="Peptidase_S8_subtilisin-rel"/>
</dbReference>
<dbReference type="GO" id="GO:0016485">
    <property type="term" value="P:protein processing"/>
    <property type="evidence" value="ECO:0007669"/>
    <property type="project" value="TreeGrafter"/>
</dbReference>
<evidence type="ECO:0000313" key="12">
    <source>
        <dbReference type="Proteomes" id="UP000075320"/>
    </source>
</evidence>
<dbReference type="GO" id="GO:0004252">
    <property type="term" value="F:serine-type endopeptidase activity"/>
    <property type="evidence" value="ECO:0007669"/>
    <property type="project" value="UniProtKB-UniRule"/>
</dbReference>
<dbReference type="OrthoDB" id="5288153at2"/>
<dbReference type="GO" id="GO:0016020">
    <property type="term" value="C:membrane"/>
    <property type="evidence" value="ECO:0007669"/>
    <property type="project" value="InterPro"/>
</dbReference>
<dbReference type="Gene3D" id="3.40.50.200">
    <property type="entry name" value="Peptidase S8/S53 domain"/>
    <property type="match status" value="1"/>
</dbReference>
<keyword evidence="3 9" id="KW-0732">Signal</keyword>
<dbReference type="GO" id="GO:0005509">
    <property type="term" value="F:calcium ion binding"/>
    <property type="evidence" value="ECO:0007669"/>
    <property type="project" value="InterPro"/>
</dbReference>
<feature type="active site" description="Charge relay system" evidence="7 8">
    <location>
        <position position="448"/>
    </location>
</feature>
<feature type="active site" description="Charge relay system" evidence="7 8">
    <location>
        <position position="223"/>
    </location>
</feature>
<dbReference type="SUPFAM" id="SSF49785">
    <property type="entry name" value="Galactose-binding domain-like"/>
    <property type="match status" value="1"/>
</dbReference>
<evidence type="ECO:0000256" key="1">
    <source>
        <dbReference type="ARBA" id="ARBA00005325"/>
    </source>
</evidence>
<feature type="domain" description="P/Homo B" evidence="10">
    <location>
        <begin position="540"/>
        <end position="675"/>
    </location>
</feature>
<gene>
    <name evidence="11" type="ORF">AZI86_03200</name>
</gene>
<dbReference type="Proteomes" id="UP000075320">
    <property type="component" value="Unassembled WGS sequence"/>
</dbReference>
<dbReference type="PANTHER" id="PTHR42884:SF14">
    <property type="entry name" value="NEUROENDOCRINE CONVERTASE 1"/>
    <property type="match status" value="1"/>
</dbReference>
<evidence type="ECO:0000256" key="4">
    <source>
        <dbReference type="ARBA" id="ARBA00022801"/>
    </source>
</evidence>
<organism evidence="11 12">
    <name type="scientific">Bdellovibrio bacteriovorus</name>
    <dbReference type="NCBI Taxonomy" id="959"/>
    <lineage>
        <taxon>Bacteria</taxon>
        <taxon>Pseudomonadati</taxon>
        <taxon>Bdellovibrionota</taxon>
        <taxon>Bdellovibrionia</taxon>
        <taxon>Bdellovibrionales</taxon>
        <taxon>Pseudobdellovibrionaceae</taxon>
        <taxon>Bdellovibrio</taxon>
    </lineage>
</organism>
<dbReference type="PROSITE" id="PS00138">
    <property type="entry name" value="SUBTILASE_SER"/>
    <property type="match status" value="1"/>
</dbReference>
<keyword evidence="5 8" id="KW-0720">Serine protease</keyword>
<feature type="active site" description="Charge relay system" evidence="7 8">
    <location>
        <position position="177"/>
    </location>
</feature>
<protein>
    <recommendedName>
        <fullName evidence="10">P/Homo B domain-containing protein</fullName>
    </recommendedName>
</protein>
<evidence type="ECO:0000256" key="7">
    <source>
        <dbReference type="PIRSR" id="PIRSR615500-1"/>
    </source>
</evidence>
<evidence type="ECO:0000256" key="3">
    <source>
        <dbReference type="ARBA" id="ARBA00022729"/>
    </source>
</evidence>
<feature type="signal peptide" evidence="9">
    <location>
        <begin position="1"/>
        <end position="19"/>
    </location>
</feature>
<keyword evidence="2 8" id="KW-0645">Protease</keyword>
<dbReference type="GO" id="GO:0005737">
    <property type="term" value="C:cytoplasm"/>
    <property type="evidence" value="ECO:0007669"/>
    <property type="project" value="UniProtKB-ARBA"/>
</dbReference>
<dbReference type="SUPFAM" id="SSF52743">
    <property type="entry name" value="Subtilisin-like"/>
    <property type="match status" value="1"/>
</dbReference>
<proteinExistence type="inferred from homology"/>
<dbReference type="AlphaFoldDB" id="A0A150WP53"/>
<dbReference type="RefSeq" id="WP_061833653.1">
    <property type="nucleotide sequence ID" value="NZ_LUKE01000001.1"/>
</dbReference>
<dbReference type="InterPro" id="IPR023828">
    <property type="entry name" value="Peptidase_S8_Ser-AS"/>
</dbReference>
<accession>A0A150WP53</accession>
<dbReference type="InterPro" id="IPR008979">
    <property type="entry name" value="Galactose-bd-like_sf"/>
</dbReference>
<dbReference type="PROSITE" id="PS51892">
    <property type="entry name" value="SUBTILASE"/>
    <property type="match status" value="1"/>
</dbReference>
<dbReference type="Gene3D" id="2.60.120.260">
    <property type="entry name" value="Galactose-binding domain-like"/>
    <property type="match status" value="1"/>
</dbReference>
<feature type="chain" id="PRO_5007573070" description="P/Homo B domain-containing protein" evidence="9">
    <location>
        <begin position="20"/>
        <end position="675"/>
    </location>
</feature>
<dbReference type="PROSITE" id="PS51829">
    <property type="entry name" value="P_HOMO_B"/>
    <property type="match status" value="1"/>
</dbReference>
<evidence type="ECO:0000256" key="2">
    <source>
        <dbReference type="ARBA" id="ARBA00022670"/>
    </source>
</evidence>
<evidence type="ECO:0000256" key="9">
    <source>
        <dbReference type="SAM" id="SignalP"/>
    </source>
</evidence>
<keyword evidence="6" id="KW-0106">Calcium</keyword>
<dbReference type="InterPro" id="IPR036852">
    <property type="entry name" value="Peptidase_S8/S53_dom_sf"/>
</dbReference>
<dbReference type="Pfam" id="PF01483">
    <property type="entry name" value="P_proprotein"/>
    <property type="match status" value="1"/>
</dbReference>
<dbReference type="InterPro" id="IPR000209">
    <property type="entry name" value="Peptidase_S8/S53_dom"/>
</dbReference>
<dbReference type="InterPro" id="IPR034182">
    <property type="entry name" value="Kexin/furin"/>
</dbReference>
<evidence type="ECO:0000256" key="5">
    <source>
        <dbReference type="ARBA" id="ARBA00022825"/>
    </source>
</evidence>
<dbReference type="InterPro" id="IPR013783">
    <property type="entry name" value="Ig-like_fold"/>
</dbReference>
<dbReference type="EMBL" id="LUKE01000001">
    <property type="protein sequence ID" value="KYG66087.1"/>
    <property type="molecule type" value="Genomic_DNA"/>
</dbReference>
<dbReference type="CDD" id="cd04059">
    <property type="entry name" value="Peptidases_S8_Protein_convertases_Kexins_Furin-like"/>
    <property type="match status" value="1"/>
</dbReference>
<dbReference type="Pfam" id="PF00082">
    <property type="entry name" value="Peptidase_S8"/>
    <property type="match status" value="1"/>
</dbReference>
<dbReference type="Pfam" id="PF05345">
    <property type="entry name" value="He_PIG"/>
    <property type="match status" value="1"/>
</dbReference>
<dbReference type="SUPFAM" id="SSF49313">
    <property type="entry name" value="Cadherin-like"/>
    <property type="match status" value="1"/>
</dbReference>
<evidence type="ECO:0000313" key="11">
    <source>
        <dbReference type="EMBL" id="KYG66087.1"/>
    </source>
</evidence>
<dbReference type="PANTHER" id="PTHR42884">
    <property type="entry name" value="PROPROTEIN CONVERTASE SUBTILISIN/KEXIN-RELATED"/>
    <property type="match status" value="1"/>
</dbReference>
<evidence type="ECO:0000259" key="10">
    <source>
        <dbReference type="PROSITE" id="PS51829"/>
    </source>
</evidence>
<reference evidence="11 12" key="1">
    <citation type="submission" date="2016-03" db="EMBL/GenBank/DDBJ databases">
        <authorList>
            <person name="Ploux O."/>
        </authorList>
    </citation>
    <scope>NUCLEOTIDE SEQUENCE [LARGE SCALE GENOMIC DNA]</scope>
    <source>
        <strain evidence="11 12">R0</strain>
    </source>
</reference>
<name>A0A150WP53_BDEBC</name>
<dbReference type="PRINTS" id="PR00723">
    <property type="entry name" value="SUBTILISIN"/>
</dbReference>
<dbReference type="InterPro" id="IPR015919">
    <property type="entry name" value="Cadherin-like_sf"/>
</dbReference>
<dbReference type="Gene3D" id="2.60.40.10">
    <property type="entry name" value="Immunoglobulins"/>
    <property type="match status" value="1"/>
</dbReference>
<dbReference type="InterPro" id="IPR002884">
    <property type="entry name" value="P_dom"/>
</dbReference>
<dbReference type="GO" id="GO:0012505">
    <property type="term" value="C:endomembrane system"/>
    <property type="evidence" value="ECO:0007669"/>
    <property type="project" value="UniProtKB-ARBA"/>
</dbReference>
<evidence type="ECO:0000256" key="6">
    <source>
        <dbReference type="ARBA" id="ARBA00022837"/>
    </source>
</evidence>